<dbReference type="Gene3D" id="1.10.287.1060">
    <property type="entry name" value="ESAT-6-like"/>
    <property type="match status" value="1"/>
</dbReference>
<feature type="region of interest" description="Disordered" evidence="1">
    <location>
        <begin position="174"/>
        <end position="270"/>
    </location>
</feature>
<proteinExistence type="predicted"/>
<evidence type="ECO:0000256" key="1">
    <source>
        <dbReference type="SAM" id="MobiDB-lite"/>
    </source>
</evidence>
<feature type="domain" description="Transglycosylase SLT" evidence="2">
    <location>
        <begin position="293"/>
        <end position="369"/>
    </location>
</feature>
<evidence type="ECO:0000259" key="2">
    <source>
        <dbReference type="Pfam" id="PF01464"/>
    </source>
</evidence>
<dbReference type="InterPro" id="IPR010310">
    <property type="entry name" value="T7SS_ESAT-6-like"/>
</dbReference>
<dbReference type="EMBL" id="JAAATY010000002">
    <property type="protein sequence ID" value="NRN63784.1"/>
    <property type="molecule type" value="Genomic_DNA"/>
</dbReference>
<accession>A0ABX2EXP5</accession>
<comment type="caution">
    <text evidence="3">The sequence shown here is derived from an EMBL/GenBank/DDBJ whole genome shotgun (WGS) entry which is preliminary data.</text>
</comment>
<gene>
    <name evidence="3" type="ORF">GC106_9850</name>
</gene>
<dbReference type="InterPro" id="IPR036689">
    <property type="entry name" value="ESAT-6-like_sf"/>
</dbReference>
<dbReference type="SUPFAM" id="SSF53955">
    <property type="entry name" value="Lysozyme-like"/>
    <property type="match status" value="1"/>
</dbReference>
<feature type="compositionally biased region" description="Pro residues" evidence="1">
    <location>
        <begin position="259"/>
        <end position="268"/>
    </location>
</feature>
<dbReference type="PANTHER" id="PTHR21525:SF9">
    <property type="entry name" value="CHANNEL_COLICIN DOMAIN-CONTAINING PROTEIN"/>
    <property type="match status" value="1"/>
</dbReference>
<name>A0ABX2EXP5_9PSEU</name>
<dbReference type="Proteomes" id="UP000763557">
    <property type="component" value="Unassembled WGS sequence"/>
</dbReference>
<reference evidence="3 4" key="1">
    <citation type="submission" date="2020-01" db="EMBL/GenBank/DDBJ databases">
        <title>Kibdelosporangium persica a novel Actinomycetes from a hot desert in Iran.</title>
        <authorList>
            <person name="Safaei N."/>
            <person name="Zaburannyi N."/>
            <person name="Mueller R."/>
            <person name="Wink J."/>
        </authorList>
    </citation>
    <scope>NUCLEOTIDE SEQUENCE [LARGE SCALE GENOMIC DNA]</scope>
    <source>
        <strain evidence="3 4">4NS15</strain>
    </source>
</reference>
<dbReference type="Gene3D" id="1.10.530.10">
    <property type="match status" value="1"/>
</dbReference>
<dbReference type="InterPro" id="IPR008258">
    <property type="entry name" value="Transglycosylase_SLT_dom_1"/>
</dbReference>
<protein>
    <submittedName>
        <fullName evidence="3">Lytic transglycosylase</fullName>
    </submittedName>
</protein>
<evidence type="ECO:0000313" key="4">
    <source>
        <dbReference type="Proteomes" id="UP000763557"/>
    </source>
</evidence>
<dbReference type="PANTHER" id="PTHR21525">
    <property type="entry name" value="MOTILE SPERM PROTEIN"/>
    <property type="match status" value="1"/>
</dbReference>
<organism evidence="3 4">
    <name type="scientific">Kibdelosporangium persicum</name>
    <dbReference type="NCBI Taxonomy" id="2698649"/>
    <lineage>
        <taxon>Bacteria</taxon>
        <taxon>Bacillati</taxon>
        <taxon>Actinomycetota</taxon>
        <taxon>Actinomycetes</taxon>
        <taxon>Pseudonocardiales</taxon>
        <taxon>Pseudonocardiaceae</taxon>
        <taxon>Kibdelosporangium</taxon>
    </lineage>
</organism>
<keyword evidence="4" id="KW-1185">Reference proteome</keyword>
<dbReference type="Pfam" id="PF06013">
    <property type="entry name" value="WXG100"/>
    <property type="match status" value="1"/>
</dbReference>
<evidence type="ECO:0000313" key="3">
    <source>
        <dbReference type="EMBL" id="NRN63784.1"/>
    </source>
</evidence>
<feature type="compositionally biased region" description="Gly residues" evidence="1">
    <location>
        <begin position="228"/>
        <end position="258"/>
    </location>
</feature>
<dbReference type="RefSeq" id="WP_312872436.1">
    <property type="nucleotide sequence ID" value="NZ_CBCSGW010000006.1"/>
</dbReference>
<sequence length="385" mass="39050">MSAAEAVANYPGGGAVLAAARKVENANSGAITAAAQRLTEAGTNVGEHGTGVANSVKSLDAAWQGVSADQFVAYMDRFAKAGTACGEGLVKAGAALTKVASAIDEAKHFVANRCEQVLGEIKRIAQQNPEADQARIDAAIRPLTAAAATDIENKLRETDEQLKAAASEIKAAANPGARFSDIPEPGSQPYVPGPGKTIDWQPEAPRDQRTTPADAGTKPGQNTLSNTSGGGSNQGGGGSGGGGFSGGGGGGGGGLGPSGGPPAGPPPGNVQEWIQQALQVLRANGINVSDADVQKIWTIIQHESGGNPNAINNWDSNAAKGTPSKGLMQCIDPTFNSYKLPGHDNIWNPVDNICAGVNYAISRYGSLDNVPGIKAMANGGAYRGY</sequence>
<dbReference type="InterPro" id="IPR023346">
    <property type="entry name" value="Lysozyme-like_dom_sf"/>
</dbReference>
<dbReference type="CDD" id="cd13402">
    <property type="entry name" value="LT_TF-like"/>
    <property type="match status" value="1"/>
</dbReference>
<dbReference type="SUPFAM" id="SSF140453">
    <property type="entry name" value="EsxAB dimer-like"/>
    <property type="match status" value="1"/>
</dbReference>
<dbReference type="Pfam" id="PF01464">
    <property type="entry name" value="SLT"/>
    <property type="match status" value="1"/>
</dbReference>